<feature type="transmembrane region" description="Helical" evidence="1">
    <location>
        <begin position="126"/>
        <end position="145"/>
    </location>
</feature>
<feature type="transmembrane region" description="Helical" evidence="1">
    <location>
        <begin position="176"/>
        <end position="198"/>
    </location>
</feature>
<sequence>MNKSTGLFKKTLKPILWILHVFGMETIPCPESFRRNKICSFAWNSPKYFFSFLLFALAMGEASWIILFPSLQDEWTIFVVILLSISAHISMVRSRKKFQLLIYKLLRIAKHLGCFHSCKILKSSVLAFYLCMYSASIFFGVMFLFSQQSVLDHDLVWNSTLISEGLKMYGIAIRDFLVILSTVACFGIFTTLTGYYCFISSCGKLFYSELIIKSKTYITQRNYQTILQIYQEISHSMNFADEFLSYIAFILVLSSMSAIFSFTYMIIFISEKDWANYIFIFGSIAYYLIILLTLMLPAAEANQVSAHARDIIISLPGWFPEHYLELTVCICQKYKSKVSLTLWNIYKIEKSLLISALGTLVTYGFLIGNIRIAQGS</sequence>
<gene>
    <name evidence="2" type="primary">AVEN_109247_1</name>
    <name evidence="2" type="ORF">NPIL_164441</name>
</gene>
<evidence type="ECO:0000313" key="3">
    <source>
        <dbReference type="Proteomes" id="UP000887013"/>
    </source>
</evidence>
<dbReference type="Proteomes" id="UP000887013">
    <property type="component" value="Unassembled WGS sequence"/>
</dbReference>
<dbReference type="AlphaFoldDB" id="A0A8X6Q503"/>
<protein>
    <submittedName>
        <fullName evidence="2">Uncharacterized protein</fullName>
    </submittedName>
</protein>
<reference evidence="2" key="1">
    <citation type="submission" date="2020-08" db="EMBL/GenBank/DDBJ databases">
        <title>Multicomponent nature underlies the extraordinary mechanical properties of spider dragline silk.</title>
        <authorList>
            <person name="Kono N."/>
            <person name="Nakamura H."/>
            <person name="Mori M."/>
            <person name="Yoshida Y."/>
            <person name="Ohtoshi R."/>
            <person name="Malay A.D."/>
            <person name="Moran D.A.P."/>
            <person name="Tomita M."/>
            <person name="Numata K."/>
            <person name="Arakawa K."/>
        </authorList>
    </citation>
    <scope>NUCLEOTIDE SEQUENCE</scope>
</reference>
<keyword evidence="1" id="KW-1133">Transmembrane helix</keyword>
<evidence type="ECO:0000256" key="1">
    <source>
        <dbReference type="SAM" id="Phobius"/>
    </source>
</evidence>
<name>A0A8X6Q503_NEPPI</name>
<feature type="transmembrane region" description="Helical" evidence="1">
    <location>
        <begin position="352"/>
        <end position="373"/>
    </location>
</feature>
<feature type="transmembrane region" description="Helical" evidence="1">
    <location>
        <begin position="48"/>
        <end position="69"/>
    </location>
</feature>
<feature type="transmembrane region" description="Helical" evidence="1">
    <location>
        <begin position="243"/>
        <end position="268"/>
    </location>
</feature>
<dbReference type="OrthoDB" id="6423874at2759"/>
<accession>A0A8X6Q503</accession>
<dbReference type="EMBL" id="BMAW01028154">
    <property type="protein sequence ID" value="GFU06012.1"/>
    <property type="molecule type" value="Genomic_DNA"/>
</dbReference>
<feature type="transmembrane region" description="Helical" evidence="1">
    <location>
        <begin position="75"/>
        <end position="92"/>
    </location>
</feature>
<keyword evidence="1" id="KW-0472">Membrane</keyword>
<keyword evidence="3" id="KW-1185">Reference proteome</keyword>
<feature type="transmembrane region" description="Helical" evidence="1">
    <location>
        <begin position="274"/>
        <end position="299"/>
    </location>
</feature>
<comment type="caution">
    <text evidence="2">The sequence shown here is derived from an EMBL/GenBank/DDBJ whole genome shotgun (WGS) entry which is preliminary data.</text>
</comment>
<evidence type="ECO:0000313" key="2">
    <source>
        <dbReference type="EMBL" id="GFU06012.1"/>
    </source>
</evidence>
<organism evidence="2 3">
    <name type="scientific">Nephila pilipes</name>
    <name type="common">Giant wood spider</name>
    <name type="synonym">Nephila maculata</name>
    <dbReference type="NCBI Taxonomy" id="299642"/>
    <lineage>
        <taxon>Eukaryota</taxon>
        <taxon>Metazoa</taxon>
        <taxon>Ecdysozoa</taxon>
        <taxon>Arthropoda</taxon>
        <taxon>Chelicerata</taxon>
        <taxon>Arachnida</taxon>
        <taxon>Araneae</taxon>
        <taxon>Araneomorphae</taxon>
        <taxon>Entelegynae</taxon>
        <taxon>Araneoidea</taxon>
        <taxon>Nephilidae</taxon>
        <taxon>Nephila</taxon>
    </lineage>
</organism>
<proteinExistence type="predicted"/>
<keyword evidence="1" id="KW-0812">Transmembrane</keyword>